<sequence length="111" mass="12798">MLLFRLQFQIFIPQSHFLPPIKLQLSIHLTNAKLLIKFLEPLAEHHLQHKSSNFYSQLKFKLSKDTSLKAASHPRCPLKSIVHPHPGISSEIIIIFASVRNVIHFIKESEV</sequence>
<accession>A0A8X6ND44</accession>
<gene>
    <name evidence="1" type="ORF">NPIL_694201</name>
</gene>
<protein>
    <submittedName>
        <fullName evidence="1">Uncharacterized protein</fullName>
    </submittedName>
</protein>
<evidence type="ECO:0000313" key="1">
    <source>
        <dbReference type="EMBL" id="GFT08411.1"/>
    </source>
</evidence>
<name>A0A8X6ND44_NEPPI</name>
<organism evidence="1 2">
    <name type="scientific">Nephila pilipes</name>
    <name type="common">Giant wood spider</name>
    <name type="synonym">Nephila maculata</name>
    <dbReference type="NCBI Taxonomy" id="299642"/>
    <lineage>
        <taxon>Eukaryota</taxon>
        <taxon>Metazoa</taxon>
        <taxon>Ecdysozoa</taxon>
        <taxon>Arthropoda</taxon>
        <taxon>Chelicerata</taxon>
        <taxon>Arachnida</taxon>
        <taxon>Araneae</taxon>
        <taxon>Araneomorphae</taxon>
        <taxon>Entelegynae</taxon>
        <taxon>Araneoidea</taxon>
        <taxon>Nephilidae</taxon>
        <taxon>Nephila</taxon>
    </lineage>
</organism>
<dbReference type="EMBL" id="BMAW01056945">
    <property type="protein sequence ID" value="GFT08411.1"/>
    <property type="molecule type" value="Genomic_DNA"/>
</dbReference>
<proteinExistence type="predicted"/>
<comment type="caution">
    <text evidence="1">The sequence shown here is derived from an EMBL/GenBank/DDBJ whole genome shotgun (WGS) entry which is preliminary data.</text>
</comment>
<dbReference type="Proteomes" id="UP000887013">
    <property type="component" value="Unassembled WGS sequence"/>
</dbReference>
<evidence type="ECO:0000313" key="2">
    <source>
        <dbReference type="Proteomes" id="UP000887013"/>
    </source>
</evidence>
<dbReference type="AlphaFoldDB" id="A0A8X6ND44"/>
<reference evidence="1" key="1">
    <citation type="submission" date="2020-08" db="EMBL/GenBank/DDBJ databases">
        <title>Multicomponent nature underlies the extraordinary mechanical properties of spider dragline silk.</title>
        <authorList>
            <person name="Kono N."/>
            <person name="Nakamura H."/>
            <person name="Mori M."/>
            <person name="Yoshida Y."/>
            <person name="Ohtoshi R."/>
            <person name="Malay A.D."/>
            <person name="Moran D.A.P."/>
            <person name="Tomita M."/>
            <person name="Numata K."/>
            <person name="Arakawa K."/>
        </authorList>
    </citation>
    <scope>NUCLEOTIDE SEQUENCE</scope>
</reference>
<keyword evidence="2" id="KW-1185">Reference proteome</keyword>